<reference evidence="2" key="1">
    <citation type="journal article" date="2023" name="G3 (Bethesda)">
        <title>Genome assembly and association tests identify interacting loci associated with vigor, precocity, and sex in interspecific pistachio rootstocks.</title>
        <authorList>
            <person name="Palmer W."/>
            <person name="Jacygrad E."/>
            <person name="Sagayaradj S."/>
            <person name="Cavanaugh K."/>
            <person name="Han R."/>
            <person name="Bertier L."/>
            <person name="Beede B."/>
            <person name="Kafkas S."/>
            <person name="Golino D."/>
            <person name="Preece J."/>
            <person name="Michelmore R."/>
        </authorList>
    </citation>
    <scope>NUCLEOTIDE SEQUENCE [LARGE SCALE GENOMIC DNA]</scope>
</reference>
<evidence type="ECO:0000313" key="2">
    <source>
        <dbReference type="Proteomes" id="UP001163603"/>
    </source>
</evidence>
<dbReference type="EMBL" id="CM047749">
    <property type="protein sequence ID" value="KAJ0010531.1"/>
    <property type="molecule type" value="Genomic_DNA"/>
</dbReference>
<protein>
    <submittedName>
        <fullName evidence="1">Uncharacterized protein</fullName>
    </submittedName>
</protein>
<comment type="caution">
    <text evidence="1">The sequence shown here is derived from an EMBL/GenBank/DDBJ whole genome shotgun (WGS) entry which is preliminary data.</text>
</comment>
<dbReference type="Proteomes" id="UP001163603">
    <property type="component" value="Chromosome 14"/>
</dbReference>
<gene>
    <name evidence="1" type="ORF">Pint_34361</name>
</gene>
<sequence>MEAGLFGVYVSASQDKVTMVAYLDFGFTWGSISVFSRNPVLERERELAVVGIRGKFRMARGFALLKTYFVNETTGDVVVDYKVTVVHY</sequence>
<accession>A0ACC0X4F4</accession>
<name>A0ACC0X4F4_9ROSI</name>
<keyword evidence="2" id="KW-1185">Reference proteome</keyword>
<organism evidence="1 2">
    <name type="scientific">Pistacia integerrima</name>
    <dbReference type="NCBI Taxonomy" id="434235"/>
    <lineage>
        <taxon>Eukaryota</taxon>
        <taxon>Viridiplantae</taxon>
        <taxon>Streptophyta</taxon>
        <taxon>Embryophyta</taxon>
        <taxon>Tracheophyta</taxon>
        <taxon>Spermatophyta</taxon>
        <taxon>Magnoliopsida</taxon>
        <taxon>eudicotyledons</taxon>
        <taxon>Gunneridae</taxon>
        <taxon>Pentapetalae</taxon>
        <taxon>rosids</taxon>
        <taxon>malvids</taxon>
        <taxon>Sapindales</taxon>
        <taxon>Anacardiaceae</taxon>
        <taxon>Pistacia</taxon>
    </lineage>
</organism>
<evidence type="ECO:0000313" key="1">
    <source>
        <dbReference type="EMBL" id="KAJ0010531.1"/>
    </source>
</evidence>
<proteinExistence type="predicted"/>